<evidence type="ECO:0000313" key="3">
    <source>
        <dbReference type="Proteomes" id="UP000237983"/>
    </source>
</evidence>
<keyword evidence="3" id="KW-1185">Reference proteome</keyword>
<dbReference type="InterPro" id="IPR057204">
    <property type="entry name" value="DUF7882"/>
</dbReference>
<dbReference type="EMBL" id="PVTL01000013">
    <property type="protein sequence ID" value="PRY64300.1"/>
    <property type="molecule type" value="Genomic_DNA"/>
</dbReference>
<accession>A0A2T0V2A2</accession>
<dbReference type="RefSeq" id="WP_106215087.1">
    <property type="nucleotide sequence ID" value="NZ_PVTL01000013.1"/>
</dbReference>
<dbReference type="AlphaFoldDB" id="A0A2T0V2A2"/>
<dbReference type="Pfam" id="PF25355">
    <property type="entry name" value="DUF7882"/>
    <property type="match status" value="1"/>
</dbReference>
<sequence>MGTLTYDSEFTVDFEDRVLAHLQIVIGAKLRRGESFYFSWKDDDRIGDGRTAIWLHPSISLIYKYYGGRMPRVNRYWIDQLVVTANSVSGLQIVPEPPVPTSDDE</sequence>
<name>A0A2T0V2A2_9MICO</name>
<protein>
    <recommendedName>
        <fullName evidence="1">DUF7882 domain-containing protein</fullName>
    </recommendedName>
</protein>
<evidence type="ECO:0000313" key="2">
    <source>
        <dbReference type="EMBL" id="PRY64300.1"/>
    </source>
</evidence>
<organism evidence="2 3">
    <name type="scientific">Glaciihabitans tibetensis</name>
    <dbReference type="NCBI Taxonomy" id="1266600"/>
    <lineage>
        <taxon>Bacteria</taxon>
        <taxon>Bacillati</taxon>
        <taxon>Actinomycetota</taxon>
        <taxon>Actinomycetes</taxon>
        <taxon>Micrococcales</taxon>
        <taxon>Microbacteriaceae</taxon>
        <taxon>Glaciihabitans</taxon>
    </lineage>
</organism>
<reference evidence="2 3" key="1">
    <citation type="submission" date="2018-03" db="EMBL/GenBank/DDBJ databases">
        <title>Genomic Encyclopedia of Type Strains, Phase III (KMG-III): the genomes of soil and plant-associated and newly described type strains.</title>
        <authorList>
            <person name="Whitman W."/>
        </authorList>
    </citation>
    <scope>NUCLEOTIDE SEQUENCE [LARGE SCALE GENOMIC DNA]</scope>
    <source>
        <strain evidence="2 3">CGMCC 1.12484</strain>
    </source>
</reference>
<dbReference type="OrthoDB" id="5123855at2"/>
<proteinExistence type="predicted"/>
<dbReference type="Proteomes" id="UP000237983">
    <property type="component" value="Unassembled WGS sequence"/>
</dbReference>
<comment type="caution">
    <text evidence="2">The sequence shown here is derived from an EMBL/GenBank/DDBJ whole genome shotgun (WGS) entry which is preliminary data.</text>
</comment>
<feature type="domain" description="DUF7882" evidence="1">
    <location>
        <begin position="1"/>
        <end position="96"/>
    </location>
</feature>
<gene>
    <name evidence="2" type="ORF">B0I08_1137</name>
</gene>
<evidence type="ECO:0000259" key="1">
    <source>
        <dbReference type="Pfam" id="PF25355"/>
    </source>
</evidence>